<proteinExistence type="predicted"/>
<accession>A0AAV2PXZ5</accession>
<name>A0AAV2PXZ5_MEGNR</name>
<dbReference type="GO" id="GO:0005829">
    <property type="term" value="C:cytosol"/>
    <property type="evidence" value="ECO:0007669"/>
    <property type="project" value="GOC"/>
</dbReference>
<evidence type="ECO:0000313" key="3">
    <source>
        <dbReference type="Proteomes" id="UP001497623"/>
    </source>
</evidence>
<dbReference type="Proteomes" id="UP001497623">
    <property type="component" value="Unassembled WGS sequence"/>
</dbReference>
<dbReference type="GO" id="GO:0005768">
    <property type="term" value="C:endosome"/>
    <property type="evidence" value="ECO:0007669"/>
    <property type="project" value="TreeGrafter"/>
</dbReference>
<dbReference type="GO" id="GO:0006895">
    <property type="term" value="P:Golgi to endosome transport"/>
    <property type="evidence" value="ECO:0007669"/>
    <property type="project" value="InterPro"/>
</dbReference>
<feature type="non-terminal residue" evidence="2">
    <location>
        <position position="627"/>
    </location>
</feature>
<feature type="domain" description="DOP1-like TPR" evidence="1">
    <location>
        <begin position="284"/>
        <end position="626"/>
    </location>
</feature>
<dbReference type="PANTHER" id="PTHR14042">
    <property type="entry name" value="DOPEY-RELATED"/>
    <property type="match status" value="1"/>
</dbReference>
<feature type="non-terminal residue" evidence="2">
    <location>
        <position position="1"/>
    </location>
</feature>
<dbReference type="PANTHER" id="PTHR14042:SF24">
    <property type="entry name" value="PROTEIN DOPEY-1 HOMOLOG"/>
    <property type="match status" value="1"/>
</dbReference>
<dbReference type="InterPro" id="IPR056459">
    <property type="entry name" value="TPR_DOP1"/>
</dbReference>
<protein>
    <recommendedName>
        <fullName evidence="1">DOP1-like TPR domain-containing protein</fullName>
    </recommendedName>
</protein>
<evidence type="ECO:0000259" key="1">
    <source>
        <dbReference type="Pfam" id="PF24601"/>
    </source>
</evidence>
<dbReference type="Pfam" id="PF24601">
    <property type="entry name" value="TPR_DOP1"/>
    <property type="match status" value="1"/>
</dbReference>
<dbReference type="GO" id="GO:0005802">
    <property type="term" value="C:trans-Golgi network"/>
    <property type="evidence" value="ECO:0007669"/>
    <property type="project" value="TreeGrafter"/>
</dbReference>
<organism evidence="2 3">
    <name type="scientific">Meganyctiphanes norvegica</name>
    <name type="common">Northern krill</name>
    <name type="synonym">Thysanopoda norvegica</name>
    <dbReference type="NCBI Taxonomy" id="48144"/>
    <lineage>
        <taxon>Eukaryota</taxon>
        <taxon>Metazoa</taxon>
        <taxon>Ecdysozoa</taxon>
        <taxon>Arthropoda</taxon>
        <taxon>Crustacea</taxon>
        <taxon>Multicrustacea</taxon>
        <taxon>Malacostraca</taxon>
        <taxon>Eumalacostraca</taxon>
        <taxon>Eucarida</taxon>
        <taxon>Euphausiacea</taxon>
        <taxon>Euphausiidae</taxon>
        <taxon>Meganyctiphanes</taxon>
    </lineage>
</organism>
<dbReference type="EMBL" id="CAXKWB010002175">
    <property type="protein sequence ID" value="CAL4066341.1"/>
    <property type="molecule type" value="Genomic_DNA"/>
</dbReference>
<gene>
    <name evidence="2" type="ORF">MNOR_LOCUS5588</name>
</gene>
<comment type="caution">
    <text evidence="2">The sequence shown here is derived from an EMBL/GenBank/DDBJ whole genome shotgun (WGS) entry which is preliminary data.</text>
</comment>
<dbReference type="AlphaFoldDB" id="A0AAV2PXZ5"/>
<evidence type="ECO:0000313" key="2">
    <source>
        <dbReference type="EMBL" id="CAL4066341.1"/>
    </source>
</evidence>
<sequence>RCMFLMVEHLRGNSSIERSLAHRWLTTTLGQNDTARLIDPILVLLLHPHTRRVSVQHVNIEKVSSPSQDHCPRGNIDTTIVEESQIYAISSVGGEVMYHLTKESQIREKQSNSGKRVFALSSITKGSKKVITQNSSLKEFELPSSQNINTSVQPPMIVMVNPFCKHPWIDIEDLTKIDRRPDISNAIRIQNGSYQRVNSTLKENENPVHVEIIEEEEKSKEVPTTPGDIAKSIVEEIIDNVFKHPKIIDTLSSKHSKVNRSFSSESGTSTITESDNKIKELTVHPLHSHMLLYMQVVDSGQCLNGLTLIRNIMECEPKMSLLTMASTSISSMQMASPLMVLLARHRRSVFGEGFDGGLLGDMVSHYRSTMYLEVVIMVCLYYLRSFYPCLPHLRLRGEHLRDNQEVQGVAAEVLVHVFTYLKELIADSPRGFTPYITDLLSKCKVQKCVLHCLLSTVHAMKDANTIDQTSKSKQDLQTFTEEILEYNSGPTSSNKCEFRKETSVCSQETYLIRVIDLTLALIILEDKLWNKRSDGGTVRDPPSVSTKYTGMSTVRYQAGQPIPAQPMFMQVVVIALSQRHLRHTHAAWLNLCTDALTYMGPSLPTNSLALTSLLCDLLESLANHYAD</sequence>
<reference evidence="2 3" key="1">
    <citation type="submission" date="2024-05" db="EMBL/GenBank/DDBJ databases">
        <authorList>
            <person name="Wallberg A."/>
        </authorList>
    </citation>
    <scope>NUCLEOTIDE SEQUENCE [LARGE SCALE GENOMIC DNA]</scope>
</reference>
<dbReference type="InterPro" id="IPR040314">
    <property type="entry name" value="DOP1"/>
</dbReference>
<keyword evidence="3" id="KW-1185">Reference proteome</keyword>